<dbReference type="InterPro" id="IPR036396">
    <property type="entry name" value="Cyt_P450_sf"/>
</dbReference>
<gene>
    <name evidence="3" type="ORF">ZIOFF_046219</name>
</gene>
<evidence type="ECO:0000256" key="2">
    <source>
        <dbReference type="RuleBase" id="RU000461"/>
    </source>
</evidence>
<keyword evidence="1 2" id="KW-0349">Heme</keyword>
<dbReference type="Proteomes" id="UP000734854">
    <property type="component" value="Unassembled WGS sequence"/>
</dbReference>
<dbReference type="CDD" id="cd11073">
    <property type="entry name" value="CYP76-like"/>
    <property type="match status" value="1"/>
</dbReference>
<dbReference type="SUPFAM" id="SSF48264">
    <property type="entry name" value="Cytochrome P450"/>
    <property type="match status" value="1"/>
</dbReference>
<dbReference type="PROSITE" id="PS00086">
    <property type="entry name" value="CYTOCHROME_P450"/>
    <property type="match status" value="1"/>
</dbReference>
<comment type="similarity">
    <text evidence="2">Belongs to the cytochrome P450 family.</text>
</comment>
<dbReference type="PANTHER" id="PTHR47951:SF3">
    <property type="entry name" value="CYTOCHROME P450, FAMILY 706, SUBFAMILY A, POLYPEPTIDE 4"/>
    <property type="match status" value="1"/>
</dbReference>
<keyword evidence="2" id="KW-0503">Monooxygenase</keyword>
<dbReference type="FunFam" id="1.10.630.10:FF:000207">
    <property type="entry name" value="Putative cytochrome P450 superfamily protein"/>
    <property type="match status" value="1"/>
</dbReference>
<dbReference type="Pfam" id="PF00067">
    <property type="entry name" value="p450"/>
    <property type="match status" value="1"/>
</dbReference>
<dbReference type="GO" id="GO:0004497">
    <property type="term" value="F:monooxygenase activity"/>
    <property type="evidence" value="ECO:0007669"/>
    <property type="project" value="UniProtKB-KW"/>
</dbReference>
<keyword evidence="1 2" id="KW-0408">Iron</keyword>
<dbReference type="AlphaFoldDB" id="A0A8J5G4P1"/>
<dbReference type="PRINTS" id="PR00385">
    <property type="entry name" value="P450"/>
</dbReference>
<dbReference type="GO" id="GO:0020037">
    <property type="term" value="F:heme binding"/>
    <property type="evidence" value="ECO:0007669"/>
    <property type="project" value="InterPro"/>
</dbReference>
<dbReference type="GO" id="GO:0005506">
    <property type="term" value="F:iron ion binding"/>
    <property type="evidence" value="ECO:0007669"/>
    <property type="project" value="InterPro"/>
</dbReference>
<keyword evidence="1 2" id="KW-0479">Metal-binding</keyword>
<comment type="caution">
    <text evidence="3">The sequence shown here is derived from an EMBL/GenBank/DDBJ whole genome shotgun (WGS) entry which is preliminary data.</text>
</comment>
<dbReference type="InterPro" id="IPR001128">
    <property type="entry name" value="Cyt_P450"/>
</dbReference>
<dbReference type="Gene3D" id="1.10.630.10">
    <property type="entry name" value="Cytochrome P450"/>
    <property type="match status" value="1"/>
</dbReference>
<dbReference type="EMBL" id="JACMSC010000012">
    <property type="protein sequence ID" value="KAG6498307.1"/>
    <property type="molecule type" value="Genomic_DNA"/>
</dbReference>
<protein>
    <submittedName>
        <fullName evidence="3">Uncharacterized protein</fullName>
    </submittedName>
</protein>
<dbReference type="GO" id="GO:0016705">
    <property type="term" value="F:oxidoreductase activity, acting on paired donors, with incorporation or reduction of molecular oxygen"/>
    <property type="evidence" value="ECO:0007669"/>
    <property type="project" value="InterPro"/>
</dbReference>
<organism evidence="3 4">
    <name type="scientific">Zingiber officinale</name>
    <name type="common">Ginger</name>
    <name type="synonym">Amomum zingiber</name>
    <dbReference type="NCBI Taxonomy" id="94328"/>
    <lineage>
        <taxon>Eukaryota</taxon>
        <taxon>Viridiplantae</taxon>
        <taxon>Streptophyta</taxon>
        <taxon>Embryophyta</taxon>
        <taxon>Tracheophyta</taxon>
        <taxon>Spermatophyta</taxon>
        <taxon>Magnoliopsida</taxon>
        <taxon>Liliopsida</taxon>
        <taxon>Zingiberales</taxon>
        <taxon>Zingiberaceae</taxon>
        <taxon>Zingiber</taxon>
    </lineage>
</organism>
<reference evidence="3 4" key="1">
    <citation type="submission" date="2020-08" db="EMBL/GenBank/DDBJ databases">
        <title>Plant Genome Project.</title>
        <authorList>
            <person name="Zhang R.-G."/>
        </authorList>
    </citation>
    <scope>NUCLEOTIDE SEQUENCE [LARGE SCALE GENOMIC DNA]</scope>
    <source>
        <tissue evidence="3">Rhizome</tissue>
    </source>
</reference>
<feature type="binding site" description="axial binding residue" evidence="1">
    <location>
        <position position="460"/>
    </location>
    <ligand>
        <name>heme</name>
        <dbReference type="ChEBI" id="CHEBI:30413"/>
    </ligand>
    <ligandPart>
        <name>Fe</name>
        <dbReference type="ChEBI" id="CHEBI:18248"/>
    </ligandPart>
</feature>
<dbReference type="PRINTS" id="PR00463">
    <property type="entry name" value="EP450I"/>
</dbReference>
<proteinExistence type="inferred from homology"/>
<dbReference type="PANTHER" id="PTHR47951">
    <property type="entry name" value="OS08G0547900 PROTEIN"/>
    <property type="match status" value="1"/>
</dbReference>
<comment type="cofactor">
    <cofactor evidence="1">
        <name>heme</name>
        <dbReference type="ChEBI" id="CHEBI:30413"/>
    </cofactor>
</comment>
<dbReference type="InterPro" id="IPR002401">
    <property type="entry name" value="Cyt_P450_E_grp-I"/>
</dbReference>
<evidence type="ECO:0000256" key="1">
    <source>
        <dbReference type="PIRSR" id="PIRSR602401-1"/>
    </source>
</evidence>
<dbReference type="InterPro" id="IPR017972">
    <property type="entry name" value="Cyt_P450_CS"/>
</dbReference>
<evidence type="ECO:0000313" key="4">
    <source>
        <dbReference type="Proteomes" id="UP000734854"/>
    </source>
</evidence>
<keyword evidence="2" id="KW-0560">Oxidoreductase</keyword>
<evidence type="ECO:0000313" key="3">
    <source>
        <dbReference type="EMBL" id="KAG6498307.1"/>
    </source>
</evidence>
<accession>A0A8J5G4P1</accession>
<sequence>MLLADQSEAMAFLFYAFAALAFLLAALVHAAFARRRNGGPPLPPGPRGLPLLGSLPLLQSDLHAHFSRLARTHGPIFSLRLGAKLGVVISSPALAREILRDHDAAFANRDVPASSRVAYGGDANIVWNPNGPKWRMLRRVTVREMLCPAGLDVVYALRRREMRAAAANIRAQAGTPVDVGAEMFLATWNTVTGTLWGATLEGAEVKRRSTVGKEFREVVAEITELLGRPDVSDFFPAVAWMDLQGIQRRMGVFLRRFDRIFEDIIEMRRKKEGGGVGEGKDFLEFMLRLEKEGGDGKTPFTMTNVKALLLDMVVGGTETTSNTVEWAMAEMLHKPEILRRAQAEVDMVVGPDAVVEESHIGRLPYLAAVIKETLRLHPALPLMVPHCPSATCVVGGYSVPAGARVFVNVWAIHRDPEVWEDPLEFRPERFADGGDAGKRGWDFSGNDFRYLPFGSGRRICAGVAMAELMVSYMVATLVHSFEWRAPEGIGKEAADMEEKFGIVMKKARPLVLVPTPRLARDDLYL</sequence>
<keyword evidence="4" id="KW-1185">Reference proteome</keyword>
<name>A0A8J5G4P1_ZINOF</name>